<accession>A0ABN2N2K6</accession>
<evidence type="ECO:0008006" key="4">
    <source>
        <dbReference type="Google" id="ProtNLM"/>
    </source>
</evidence>
<reference evidence="2 3" key="1">
    <citation type="journal article" date="2019" name="Int. J. Syst. Evol. Microbiol.">
        <title>The Global Catalogue of Microorganisms (GCM) 10K type strain sequencing project: providing services to taxonomists for standard genome sequencing and annotation.</title>
        <authorList>
            <consortium name="The Broad Institute Genomics Platform"/>
            <consortium name="The Broad Institute Genome Sequencing Center for Infectious Disease"/>
            <person name="Wu L."/>
            <person name="Ma J."/>
        </authorList>
    </citation>
    <scope>NUCLEOTIDE SEQUENCE [LARGE SCALE GENOMIC DNA]</scope>
    <source>
        <strain evidence="2 3">JCM 14326</strain>
    </source>
</reference>
<protein>
    <recommendedName>
        <fullName evidence="4">Lipoprotein</fullName>
    </recommendedName>
</protein>
<sequence>MNRVRSDAHATTHRLRVTAAAALIASVALAGCSQGANSINITAHDDVELGDAVMAAYLSPQTFEWSEFNDTGYVVLIDSDGEARSIETSGMDTNQMVWDENGLHFSDTEHDYLLDKSGLHATKSPKTNLQMSMHTIGTSAVSVYNEGKYAKDSYRMTVVEHDGKRSSSEPAEGMLTGFAQCGEAIYATGMATGPQLKDYRSSIDRSQGQKVLARLWPGPQEIIAGADTNPEDFEYFDDAPCVDDTIYYLTTAQFGKRDADGVRPTRAVLVKWSVSTGKRTERILRDTNGDLFPSDKLEFASYDARAIRSGAIVWTDGSGKVFETELANGTTRGHSTVANVPDNSDAIYTLQTESSLYAVEVPYGPQDQIIITRHSLEGGTTEELLRTNDKFTTDTGAVLRDVALSPALLGQ</sequence>
<gene>
    <name evidence="2" type="ORF">GCM10009751_02690</name>
</gene>
<organism evidence="2 3">
    <name type="scientific">Myceligenerans crystallogenes</name>
    <dbReference type="NCBI Taxonomy" id="316335"/>
    <lineage>
        <taxon>Bacteria</taxon>
        <taxon>Bacillati</taxon>
        <taxon>Actinomycetota</taxon>
        <taxon>Actinomycetes</taxon>
        <taxon>Micrococcales</taxon>
        <taxon>Promicromonosporaceae</taxon>
        <taxon>Myceligenerans</taxon>
    </lineage>
</organism>
<feature type="signal peptide" evidence="1">
    <location>
        <begin position="1"/>
        <end position="30"/>
    </location>
</feature>
<feature type="chain" id="PRO_5045986585" description="Lipoprotein" evidence="1">
    <location>
        <begin position="31"/>
        <end position="411"/>
    </location>
</feature>
<proteinExistence type="predicted"/>
<keyword evidence="1" id="KW-0732">Signal</keyword>
<dbReference type="PROSITE" id="PS51257">
    <property type="entry name" value="PROKAR_LIPOPROTEIN"/>
    <property type="match status" value="1"/>
</dbReference>
<evidence type="ECO:0000313" key="3">
    <source>
        <dbReference type="Proteomes" id="UP001501094"/>
    </source>
</evidence>
<dbReference type="Proteomes" id="UP001501094">
    <property type="component" value="Unassembled WGS sequence"/>
</dbReference>
<evidence type="ECO:0000313" key="2">
    <source>
        <dbReference type="EMBL" id="GAA1849892.1"/>
    </source>
</evidence>
<keyword evidence="3" id="KW-1185">Reference proteome</keyword>
<comment type="caution">
    <text evidence="2">The sequence shown here is derived from an EMBL/GenBank/DDBJ whole genome shotgun (WGS) entry which is preliminary data.</text>
</comment>
<dbReference type="EMBL" id="BAAANL010000001">
    <property type="protein sequence ID" value="GAA1849892.1"/>
    <property type="molecule type" value="Genomic_DNA"/>
</dbReference>
<dbReference type="RefSeq" id="WP_344098868.1">
    <property type="nucleotide sequence ID" value="NZ_BAAANL010000001.1"/>
</dbReference>
<evidence type="ECO:0000256" key="1">
    <source>
        <dbReference type="SAM" id="SignalP"/>
    </source>
</evidence>
<name>A0ABN2N2K6_9MICO</name>